<sequence>MASPVRRMKATPAKTGARDKKCQRLHTDNRGSGEPRRSPVRLTFSQQNGWGCLETRSRLRHSPRTLLPRRLMHY</sequence>
<organism evidence="2 3">
    <name type="scientific">Elysia crispata</name>
    <name type="common">lettuce slug</name>
    <dbReference type="NCBI Taxonomy" id="231223"/>
    <lineage>
        <taxon>Eukaryota</taxon>
        <taxon>Metazoa</taxon>
        <taxon>Spiralia</taxon>
        <taxon>Lophotrochozoa</taxon>
        <taxon>Mollusca</taxon>
        <taxon>Gastropoda</taxon>
        <taxon>Heterobranchia</taxon>
        <taxon>Euthyneura</taxon>
        <taxon>Panpulmonata</taxon>
        <taxon>Sacoglossa</taxon>
        <taxon>Placobranchoidea</taxon>
        <taxon>Plakobranchidae</taxon>
        <taxon>Elysia</taxon>
    </lineage>
</organism>
<proteinExistence type="predicted"/>
<protein>
    <submittedName>
        <fullName evidence="2">Uncharacterized protein</fullName>
    </submittedName>
</protein>
<accession>A0AAE0XYG3</accession>
<gene>
    <name evidence="2" type="ORF">RRG08_041936</name>
</gene>
<evidence type="ECO:0000313" key="2">
    <source>
        <dbReference type="EMBL" id="KAK3722331.1"/>
    </source>
</evidence>
<dbReference type="AlphaFoldDB" id="A0AAE0XYG3"/>
<keyword evidence="3" id="KW-1185">Reference proteome</keyword>
<evidence type="ECO:0000256" key="1">
    <source>
        <dbReference type="SAM" id="MobiDB-lite"/>
    </source>
</evidence>
<comment type="caution">
    <text evidence="2">The sequence shown here is derived from an EMBL/GenBank/DDBJ whole genome shotgun (WGS) entry which is preliminary data.</text>
</comment>
<dbReference type="Proteomes" id="UP001283361">
    <property type="component" value="Unassembled WGS sequence"/>
</dbReference>
<dbReference type="EMBL" id="JAWDGP010007375">
    <property type="protein sequence ID" value="KAK3722331.1"/>
    <property type="molecule type" value="Genomic_DNA"/>
</dbReference>
<reference evidence="2" key="1">
    <citation type="journal article" date="2023" name="G3 (Bethesda)">
        <title>A reference genome for the long-term kleptoplast-retaining sea slug Elysia crispata morphotype clarki.</title>
        <authorList>
            <person name="Eastman K.E."/>
            <person name="Pendleton A.L."/>
            <person name="Shaikh M.A."/>
            <person name="Suttiyut T."/>
            <person name="Ogas R."/>
            <person name="Tomko P."/>
            <person name="Gavelis G."/>
            <person name="Widhalm J.R."/>
            <person name="Wisecaver J.H."/>
        </authorList>
    </citation>
    <scope>NUCLEOTIDE SEQUENCE</scope>
    <source>
        <strain evidence="2">ECLA1</strain>
    </source>
</reference>
<name>A0AAE0XYG3_9GAST</name>
<feature type="compositionally biased region" description="Basic and acidic residues" evidence="1">
    <location>
        <begin position="16"/>
        <end position="37"/>
    </location>
</feature>
<feature type="region of interest" description="Disordered" evidence="1">
    <location>
        <begin position="1"/>
        <end position="43"/>
    </location>
</feature>
<evidence type="ECO:0000313" key="3">
    <source>
        <dbReference type="Proteomes" id="UP001283361"/>
    </source>
</evidence>